<evidence type="ECO:0000313" key="1">
    <source>
        <dbReference type="EMBL" id="SEI75627.1"/>
    </source>
</evidence>
<dbReference type="AlphaFoldDB" id="A0A1H6TEV2"/>
<organism evidence="1 2">
    <name type="scientific">Azotobacter beijerinckii</name>
    <dbReference type="NCBI Taxonomy" id="170623"/>
    <lineage>
        <taxon>Bacteria</taxon>
        <taxon>Pseudomonadati</taxon>
        <taxon>Pseudomonadota</taxon>
        <taxon>Gammaproteobacteria</taxon>
        <taxon>Pseudomonadales</taxon>
        <taxon>Pseudomonadaceae</taxon>
        <taxon>Azotobacter</taxon>
    </lineage>
</organism>
<evidence type="ECO:0000313" key="2">
    <source>
        <dbReference type="Proteomes" id="UP000199005"/>
    </source>
</evidence>
<dbReference type="RefSeq" id="WP_139211095.1">
    <property type="nucleotide sequence ID" value="NZ_FNYO01000018.1"/>
</dbReference>
<name>A0A1H6TEV2_9GAMM</name>
<dbReference type="EMBL" id="FNYO01000018">
    <property type="protein sequence ID" value="SEI75627.1"/>
    <property type="molecule type" value="Genomic_DNA"/>
</dbReference>
<proteinExistence type="predicted"/>
<sequence>MQPFSYAKALLQHWGITVEDIPTSDAQQKQESDFLASFGDARVLIEEKTKEDDPIYLAKRAEELERGEIHAATLPISRNETLSGLVRDASRQLRSSSDKPHDFRLMWFTATGVHAEGKYEQFIATLYGRTNILEMNTAHYRRCYYFRNADFFRRADVMDGAIVAHTDGQSISAKLCLNSLSPRYEALRRSAVVQPFGTAVEDPSALEADGTAFILDCTLDRKNEVPLLTYLQEKYGTAPLMKFDLGYTHASILLPKNEP</sequence>
<protein>
    <submittedName>
        <fullName evidence="1">Uncharacterized protein</fullName>
    </submittedName>
</protein>
<reference evidence="1 2" key="1">
    <citation type="submission" date="2016-10" db="EMBL/GenBank/DDBJ databases">
        <authorList>
            <person name="de Groot N.N."/>
        </authorList>
    </citation>
    <scope>NUCLEOTIDE SEQUENCE [LARGE SCALE GENOMIC DNA]</scope>
    <source>
        <strain evidence="1 2">DSM 1041</strain>
    </source>
</reference>
<gene>
    <name evidence="1" type="ORF">SAMN04244579_01910</name>
</gene>
<dbReference type="STRING" id="170623.SAMN04244579_01910"/>
<accession>A0A1H6TEV2</accession>
<dbReference type="Proteomes" id="UP000199005">
    <property type="component" value="Unassembled WGS sequence"/>
</dbReference>